<evidence type="ECO:0000256" key="4">
    <source>
        <dbReference type="ARBA" id="ARBA00023004"/>
    </source>
</evidence>
<dbReference type="PANTHER" id="PTHR24305">
    <property type="entry name" value="CYTOCHROME P450"/>
    <property type="match status" value="1"/>
</dbReference>
<dbReference type="GO" id="GO:0016705">
    <property type="term" value="F:oxidoreductase activity, acting on paired donors, with incorporation or reduction of molecular oxygen"/>
    <property type="evidence" value="ECO:0007669"/>
    <property type="project" value="InterPro"/>
</dbReference>
<dbReference type="AlphaFoldDB" id="A0AA39QW34"/>
<evidence type="ECO:0000313" key="8">
    <source>
        <dbReference type="Proteomes" id="UP001166286"/>
    </source>
</evidence>
<evidence type="ECO:0000256" key="5">
    <source>
        <dbReference type="PIRSR" id="PIRSR602403-1"/>
    </source>
</evidence>
<evidence type="ECO:0000256" key="6">
    <source>
        <dbReference type="RuleBase" id="RU000461"/>
    </source>
</evidence>
<dbReference type="PRINTS" id="PR00465">
    <property type="entry name" value="EP450IV"/>
</dbReference>
<dbReference type="EMBL" id="JAFEKC020000020">
    <property type="protein sequence ID" value="KAK0508778.1"/>
    <property type="molecule type" value="Genomic_DNA"/>
</dbReference>
<evidence type="ECO:0000256" key="1">
    <source>
        <dbReference type="ARBA" id="ARBA00001971"/>
    </source>
</evidence>
<dbReference type="GO" id="GO:0005506">
    <property type="term" value="F:iron ion binding"/>
    <property type="evidence" value="ECO:0007669"/>
    <property type="project" value="InterPro"/>
</dbReference>
<sequence length="553" mass="62594">MASEPGWLGSTQSINQSIFSMLTPDLTTAYFKAPDMCRILDGQKVFEPSVGVLPTTGWLIANCPTTAMVLGLLSLSFVVMTWKIVYNVFLSPLRNIPGPPLAKFTSKWLTFNELAGNRSLVVAEAHKKYGPVIRIAPDELSFADHSCIKELYLRGSKFPKSRRYDGFASGTRASFDMTDIDQHRERRNLVRHVLAQSNIDECETLIADQVRKALLWIPQVKGQSVEVMLWLRRLMLDTAGGLFLGRSFDALENYQPPSFLGDLDDFFALTALRWFAPWILTIMSWLPFTSVQHFLGAQRRGYQYGRKAFDDYIKQYGRRSGRTDLLTKMVGTEDHTPMTDAEIADELGSLLVGATDTTVVVATWLLWELAQRPQWQIRIRQELRDNKIDFIKGVPKYKSIVSLPVLHGFVMESMRMHPAQSIGLPRVARTDDASIGGVKVPAGTMVSIQSRVVQRDPEIYPSPNDFLPERWIETNGGTKEMKDSFIIFSKGSRACLGQYVALMELKFFVSAFVNGWNLRLGKETTKETMTQTDYFLAFPKARECHIVFEKVVK</sequence>
<dbReference type="InterPro" id="IPR017972">
    <property type="entry name" value="Cyt_P450_CS"/>
</dbReference>
<dbReference type="GO" id="GO:0004497">
    <property type="term" value="F:monooxygenase activity"/>
    <property type="evidence" value="ECO:0007669"/>
    <property type="project" value="UniProtKB-KW"/>
</dbReference>
<dbReference type="Pfam" id="PF00067">
    <property type="entry name" value="p450"/>
    <property type="match status" value="1"/>
</dbReference>
<evidence type="ECO:0008006" key="9">
    <source>
        <dbReference type="Google" id="ProtNLM"/>
    </source>
</evidence>
<gene>
    <name evidence="7" type="ORF">JMJ35_009054</name>
</gene>
<keyword evidence="5 6" id="KW-0349">Heme</keyword>
<keyword evidence="8" id="KW-1185">Reference proteome</keyword>
<dbReference type="PRINTS" id="PR00385">
    <property type="entry name" value="P450"/>
</dbReference>
<dbReference type="InterPro" id="IPR036396">
    <property type="entry name" value="Cyt_P450_sf"/>
</dbReference>
<comment type="cofactor">
    <cofactor evidence="1 5">
        <name>heme</name>
        <dbReference type="ChEBI" id="CHEBI:30413"/>
    </cofactor>
</comment>
<evidence type="ECO:0000256" key="2">
    <source>
        <dbReference type="ARBA" id="ARBA00010617"/>
    </source>
</evidence>
<reference evidence="7" key="1">
    <citation type="submission" date="2023-03" db="EMBL/GenBank/DDBJ databases">
        <title>Complete genome of Cladonia borealis.</title>
        <authorList>
            <person name="Park H."/>
        </authorList>
    </citation>
    <scope>NUCLEOTIDE SEQUENCE</scope>
    <source>
        <strain evidence="7">ANT050790</strain>
    </source>
</reference>
<comment type="caution">
    <text evidence="7">The sequence shown here is derived from an EMBL/GenBank/DDBJ whole genome shotgun (WGS) entry which is preliminary data.</text>
</comment>
<dbReference type="InterPro" id="IPR001128">
    <property type="entry name" value="Cyt_P450"/>
</dbReference>
<keyword evidence="4 5" id="KW-0408">Iron</keyword>
<keyword evidence="3 5" id="KW-0479">Metal-binding</keyword>
<evidence type="ECO:0000313" key="7">
    <source>
        <dbReference type="EMBL" id="KAK0508778.1"/>
    </source>
</evidence>
<dbReference type="Gene3D" id="1.10.630.10">
    <property type="entry name" value="Cytochrome P450"/>
    <property type="match status" value="1"/>
</dbReference>
<keyword evidence="6" id="KW-0560">Oxidoreductase</keyword>
<comment type="similarity">
    <text evidence="2 6">Belongs to the cytochrome P450 family.</text>
</comment>
<accession>A0AA39QW34</accession>
<name>A0AA39QW34_9LECA</name>
<dbReference type="SUPFAM" id="SSF48264">
    <property type="entry name" value="Cytochrome P450"/>
    <property type="match status" value="1"/>
</dbReference>
<feature type="binding site" description="axial binding residue" evidence="5">
    <location>
        <position position="495"/>
    </location>
    <ligand>
        <name>heme</name>
        <dbReference type="ChEBI" id="CHEBI:30413"/>
    </ligand>
    <ligandPart>
        <name>Fe</name>
        <dbReference type="ChEBI" id="CHEBI:18248"/>
    </ligandPart>
</feature>
<keyword evidence="6" id="KW-0503">Monooxygenase</keyword>
<dbReference type="InterPro" id="IPR002403">
    <property type="entry name" value="Cyt_P450_E_grp-IV"/>
</dbReference>
<evidence type="ECO:0000256" key="3">
    <source>
        <dbReference type="ARBA" id="ARBA00022723"/>
    </source>
</evidence>
<dbReference type="GO" id="GO:0020037">
    <property type="term" value="F:heme binding"/>
    <property type="evidence" value="ECO:0007669"/>
    <property type="project" value="InterPro"/>
</dbReference>
<organism evidence="7 8">
    <name type="scientific">Cladonia borealis</name>
    <dbReference type="NCBI Taxonomy" id="184061"/>
    <lineage>
        <taxon>Eukaryota</taxon>
        <taxon>Fungi</taxon>
        <taxon>Dikarya</taxon>
        <taxon>Ascomycota</taxon>
        <taxon>Pezizomycotina</taxon>
        <taxon>Lecanoromycetes</taxon>
        <taxon>OSLEUM clade</taxon>
        <taxon>Lecanoromycetidae</taxon>
        <taxon>Lecanorales</taxon>
        <taxon>Lecanorineae</taxon>
        <taxon>Cladoniaceae</taxon>
        <taxon>Cladonia</taxon>
    </lineage>
</organism>
<protein>
    <recommendedName>
        <fullName evidence="9">Cytochrome P450</fullName>
    </recommendedName>
</protein>
<proteinExistence type="inferred from homology"/>
<dbReference type="InterPro" id="IPR050121">
    <property type="entry name" value="Cytochrome_P450_monoxygenase"/>
</dbReference>
<dbReference type="PROSITE" id="PS00086">
    <property type="entry name" value="CYTOCHROME_P450"/>
    <property type="match status" value="1"/>
</dbReference>
<dbReference type="Proteomes" id="UP001166286">
    <property type="component" value="Unassembled WGS sequence"/>
</dbReference>
<dbReference type="PANTHER" id="PTHR24305:SF166">
    <property type="entry name" value="CYTOCHROME P450 12A4, MITOCHONDRIAL-RELATED"/>
    <property type="match status" value="1"/>
</dbReference>